<dbReference type="EMBL" id="BPLR01017060">
    <property type="protein sequence ID" value="GIY88379.1"/>
    <property type="molecule type" value="Genomic_DNA"/>
</dbReference>
<reference evidence="1 2" key="1">
    <citation type="submission" date="2021-06" db="EMBL/GenBank/DDBJ databases">
        <title>Caerostris extrusa draft genome.</title>
        <authorList>
            <person name="Kono N."/>
            <person name="Arakawa K."/>
        </authorList>
    </citation>
    <scope>NUCLEOTIDE SEQUENCE [LARGE SCALE GENOMIC DNA]</scope>
</reference>
<name>A0AAV4X385_CAEEX</name>
<dbReference type="Proteomes" id="UP001054945">
    <property type="component" value="Unassembled WGS sequence"/>
</dbReference>
<comment type="caution">
    <text evidence="1">The sequence shown here is derived from an EMBL/GenBank/DDBJ whole genome shotgun (WGS) entry which is preliminary data.</text>
</comment>
<organism evidence="1 2">
    <name type="scientific">Caerostris extrusa</name>
    <name type="common">Bark spider</name>
    <name type="synonym">Caerostris bankana</name>
    <dbReference type="NCBI Taxonomy" id="172846"/>
    <lineage>
        <taxon>Eukaryota</taxon>
        <taxon>Metazoa</taxon>
        <taxon>Ecdysozoa</taxon>
        <taxon>Arthropoda</taxon>
        <taxon>Chelicerata</taxon>
        <taxon>Arachnida</taxon>
        <taxon>Araneae</taxon>
        <taxon>Araneomorphae</taxon>
        <taxon>Entelegynae</taxon>
        <taxon>Araneoidea</taxon>
        <taxon>Araneidae</taxon>
        <taxon>Caerostris</taxon>
    </lineage>
</organism>
<sequence>MHLIYYIVSDPEIKFSIKCLIKVTGYSDDFFEIIISFSPQQSEVKGGRDRFNSIFQISKASVNLGYSTCFPFVSVTQEEKGNS</sequence>
<keyword evidence="2" id="KW-1185">Reference proteome</keyword>
<evidence type="ECO:0000313" key="2">
    <source>
        <dbReference type="Proteomes" id="UP001054945"/>
    </source>
</evidence>
<protein>
    <submittedName>
        <fullName evidence="1">Uncharacterized protein</fullName>
    </submittedName>
</protein>
<proteinExistence type="predicted"/>
<evidence type="ECO:0000313" key="1">
    <source>
        <dbReference type="EMBL" id="GIY88379.1"/>
    </source>
</evidence>
<dbReference type="AlphaFoldDB" id="A0AAV4X385"/>
<gene>
    <name evidence="1" type="ORF">CEXT_89801</name>
</gene>
<accession>A0AAV4X385</accession>